<name>A0A2N5DQR4_9CAUL</name>
<keyword evidence="3" id="KW-1003">Cell membrane</keyword>
<keyword evidence="5" id="KW-0121">Carboxypeptidase</keyword>
<dbReference type="InterPro" id="IPR012338">
    <property type="entry name" value="Beta-lactam/transpept-like"/>
</dbReference>
<dbReference type="InterPro" id="IPR036138">
    <property type="entry name" value="PBP_dimer_sf"/>
</dbReference>
<protein>
    <submittedName>
        <fullName evidence="17">Penicillin-binding protein 2</fullName>
    </submittedName>
</protein>
<keyword evidence="9" id="KW-0133">Cell shape</keyword>
<dbReference type="InterPro" id="IPR001460">
    <property type="entry name" value="PCN-bd_Tpept"/>
</dbReference>
<dbReference type="Pfam" id="PF00905">
    <property type="entry name" value="Transpeptidase"/>
    <property type="match status" value="1"/>
</dbReference>
<dbReference type="PANTHER" id="PTHR30627">
    <property type="entry name" value="PEPTIDOGLYCAN D,D-TRANSPEPTIDASE"/>
    <property type="match status" value="1"/>
</dbReference>
<sequence>MSEPSIFFFEVNERQGVFHRRAFLLGGLAGAGLLTLTGRLAQLQLVEAQRYQKLSAGNQFNYRLVPPPRGLILDRNGVALASNRPNFRLMVIKEKGMDVEATLDDLGTLVPIDGTRRARLLREINNAPRKAPVVVMEDMTWEEFSRINIRAPELPNISADMGEVRVYPFGGAFAHVIGYVAKVSDRDVEAAKKDPTQDQELLHNPGFRIGRQGVEKAFDLDLRGRAGAIKAEVDAQGRVVSLDPAGDIPATPGKEVRLTLDADIQNRALEVMGEESGAIVVMDIRNGDLLAMVSAPSFDANRFVKGLSGAEYRALSEYERKPLLDKAMTGTYPPGSTFKPTVGLAALAAGIDPNIRINCPGSWYYGGRTWRCWQKGGHGAQNMHDAIKNSCDIYFYQTALKIGPDAIATAARGMGFGEIFDIGIPGQKKGIVPDREWKKRAFKRNPANQIWFPGETPSYGIGQGALSVNALQLAVMTARLANGRKALNPRLIKSVGGVEQPSGADVPDLPFSKEHLDYVRGGMAAVANDVRGTAYRQSQLGLGDVQMAGKTGTAQVRSYDKAKSRNSASVQWKLKDHNLFVAFAPYDDPRYAVAVLVEHGGLGGATAGAPRAREVMRVALLKDPEIRARIERPMPLPEAPVETADGVVEGAAPDEPEEGAPPPPEATTPTTGQPPQGGHI</sequence>
<feature type="region of interest" description="Disordered" evidence="14">
    <location>
        <begin position="631"/>
        <end position="680"/>
    </location>
</feature>
<dbReference type="EMBL" id="PJRS01000009">
    <property type="protein sequence ID" value="PLR28401.1"/>
    <property type="molecule type" value="Genomic_DNA"/>
</dbReference>
<evidence type="ECO:0000313" key="18">
    <source>
        <dbReference type="Proteomes" id="UP000234479"/>
    </source>
</evidence>
<dbReference type="InterPro" id="IPR005311">
    <property type="entry name" value="PBP_dimer"/>
</dbReference>
<evidence type="ECO:0000256" key="12">
    <source>
        <dbReference type="ARBA" id="ARBA00023136"/>
    </source>
</evidence>
<keyword evidence="11" id="KW-1133">Transmembrane helix</keyword>
<evidence type="ECO:0000256" key="14">
    <source>
        <dbReference type="SAM" id="MobiDB-lite"/>
    </source>
</evidence>
<evidence type="ECO:0000259" key="15">
    <source>
        <dbReference type="Pfam" id="PF00905"/>
    </source>
</evidence>
<reference evidence="17 18" key="1">
    <citation type="submission" date="2017-12" db="EMBL/GenBank/DDBJ databases">
        <title>The genome sequence of Caulobacter sp. 410.</title>
        <authorList>
            <person name="Gao J."/>
            <person name="Mao X."/>
            <person name="Sun J."/>
        </authorList>
    </citation>
    <scope>NUCLEOTIDE SEQUENCE [LARGE SCALE GENOMIC DNA]</scope>
    <source>
        <strain evidence="17 18">410</strain>
    </source>
</reference>
<evidence type="ECO:0000256" key="9">
    <source>
        <dbReference type="ARBA" id="ARBA00022960"/>
    </source>
</evidence>
<dbReference type="Proteomes" id="UP000234479">
    <property type="component" value="Unassembled WGS sequence"/>
</dbReference>
<dbReference type="GO" id="GO:0006508">
    <property type="term" value="P:proteolysis"/>
    <property type="evidence" value="ECO:0007669"/>
    <property type="project" value="UniProtKB-KW"/>
</dbReference>
<keyword evidence="10" id="KW-0573">Peptidoglycan synthesis</keyword>
<evidence type="ECO:0000256" key="5">
    <source>
        <dbReference type="ARBA" id="ARBA00022645"/>
    </source>
</evidence>
<dbReference type="GO" id="GO:0009002">
    <property type="term" value="F:serine-type D-Ala-D-Ala carboxypeptidase activity"/>
    <property type="evidence" value="ECO:0007669"/>
    <property type="project" value="InterPro"/>
</dbReference>
<proteinExistence type="predicted"/>
<feature type="domain" description="Penicillin-binding protein transpeptidase" evidence="15">
    <location>
        <begin position="277"/>
        <end position="616"/>
    </location>
</feature>
<evidence type="ECO:0000256" key="7">
    <source>
        <dbReference type="ARBA" id="ARBA00022692"/>
    </source>
</evidence>
<dbReference type="GO" id="GO:0071555">
    <property type="term" value="P:cell wall organization"/>
    <property type="evidence" value="ECO:0007669"/>
    <property type="project" value="UniProtKB-KW"/>
</dbReference>
<accession>A0A2N5DQR4</accession>
<evidence type="ECO:0000313" key="17">
    <source>
        <dbReference type="EMBL" id="PLR28401.1"/>
    </source>
</evidence>
<dbReference type="AlphaFoldDB" id="A0A2N5DQR4"/>
<feature type="compositionally biased region" description="Low complexity" evidence="14">
    <location>
        <begin position="667"/>
        <end position="680"/>
    </location>
</feature>
<dbReference type="PANTHER" id="PTHR30627:SF2">
    <property type="entry name" value="PEPTIDOGLYCAN D,D-TRANSPEPTIDASE MRDA"/>
    <property type="match status" value="1"/>
</dbReference>
<evidence type="ECO:0000256" key="13">
    <source>
        <dbReference type="ARBA" id="ARBA00023316"/>
    </source>
</evidence>
<evidence type="ECO:0000256" key="4">
    <source>
        <dbReference type="ARBA" id="ARBA00022519"/>
    </source>
</evidence>
<evidence type="ECO:0000256" key="1">
    <source>
        <dbReference type="ARBA" id="ARBA00004167"/>
    </source>
</evidence>
<evidence type="ECO:0000256" key="11">
    <source>
        <dbReference type="ARBA" id="ARBA00022989"/>
    </source>
</evidence>
<keyword evidence="8" id="KW-0378">Hydrolase</keyword>
<dbReference type="SUPFAM" id="SSF56519">
    <property type="entry name" value="Penicillin binding protein dimerisation domain"/>
    <property type="match status" value="1"/>
</dbReference>
<gene>
    <name evidence="17" type="primary">mrdA</name>
    <name evidence="17" type="ORF">SGCZBJ_02850</name>
</gene>
<evidence type="ECO:0000256" key="6">
    <source>
        <dbReference type="ARBA" id="ARBA00022670"/>
    </source>
</evidence>
<comment type="caution">
    <text evidence="17">The sequence shown here is derived from an EMBL/GenBank/DDBJ whole genome shotgun (WGS) entry which is preliminary data.</text>
</comment>
<dbReference type="NCBIfam" id="TIGR03423">
    <property type="entry name" value="pbp2_mrdA"/>
    <property type="match status" value="1"/>
</dbReference>
<dbReference type="Gene3D" id="3.90.1310.10">
    <property type="entry name" value="Penicillin-binding protein 2a (Domain 2)"/>
    <property type="match status" value="1"/>
</dbReference>
<keyword evidence="18" id="KW-1185">Reference proteome</keyword>
<evidence type="ECO:0000259" key="16">
    <source>
        <dbReference type="Pfam" id="PF03717"/>
    </source>
</evidence>
<comment type="subcellular location">
    <subcellularLocation>
        <location evidence="2">Cell membrane</location>
    </subcellularLocation>
    <subcellularLocation>
        <location evidence="1">Membrane</location>
        <topology evidence="1">Single-pass membrane protein</topology>
    </subcellularLocation>
</comment>
<dbReference type="RefSeq" id="WP_101716520.1">
    <property type="nucleotide sequence ID" value="NZ_PJRS01000009.1"/>
</dbReference>
<dbReference type="Pfam" id="PF03717">
    <property type="entry name" value="PBP_dimer"/>
    <property type="match status" value="1"/>
</dbReference>
<dbReference type="InterPro" id="IPR050515">
    <property type="entry name" value="Beta-lactam/transpept"/>
</dbReference>
<keyword evidence="13" id="KW-0961">Cell wall biogenesis/degradation</keyword>
<keyword evidence="7" id="KW-0812">Transmembrane</keyword>
<keyword evidence="4" id="KW-0997">Cell inner membrane</keyword>
<dbReference type="GO" id="GO:0009252">
    <property type="term" value="P:peptidoglycan biosynthetic process"/>
    <property type="evidence" value="ECO:0007669"/>
    <property type="project" value="UniProtKB-KW"/>
</dbReference>
<feature type="domain" description="Penicillin-binding protein dimerisation" evidence="16">
    <location>
        <begin position="65"/>
        <end position="241"/>
    </location>
</feature>
<evidence type="ECO:0000256" key="3">
    <source>
        <dbReference type="ARBA" id="ARBA00022475"/>
    </source>
</evidence>
<dbReference type="GO" id="GO:0008658">
    <property type="term" value="F:penicillin binding"/>
    <property type="evidence" value="ECO:0007669"/>
    <property type="project" value="InterPro"/>
</dbReference>
<keyword evidence="6" id="KW-0645">Protease</keyword>
<organism evidence="17 18">
    <name type="scientific">Caulobacter zeae</name>
    <dbReference type="NCBI Taxonomy" id="2055137"/>
    <lineage>
        <taxon>Bacteria</taxon>
        <taxon>Pseudomonadati</taxon>
        <taxon>Pseudomonadota</taxon>
        <taxon>Alphaproteobacteria</taxon>
        <taxon>Caulobacterales</taxon>
        <taxon>Caulobacteraceae</taxon>
        <taxon>Caulobacter</taxon>
    </lineage>
</organism>
<dbReference type="OrthoDB" id="9766847at2"/>
<evidence type="ECO:0000256" key="10">
    <source>
        <dbReference type="ARBA" id="ARBA00022984"/>
    </source>
</evidence>
<dbReference type="GO" id="GO:0005886">
    <property type="term" value="C:plasma membrane"/>
    <property type="evidence" value="ECO:0007669"/>
    <property type="project" value="UniProtKB-SubCell"/>
</dbReference>
<dbReference type="SUPFAM" id="SSF56601">
    <property type="entry name" value="beta-lactamase/transpeptidase-like"/>
    <property type="match status" value="1"/>
</dbReference>
<dbReference type="Gene3D" id="3.40.710.10">
    <property type="entry name" value="DD-peptidase/beta-lactamase superfamily"/>
    <property type="match status" value="1"/>
</dbReference>
<dbReference type="InterPro" id="IPR017790">
    <property type="entry name" value="Penicillin-binding_protein_2"/>
</dbReference>
<dbReference type="GO" id="GO:0008360">
    <property type="term" value="P:regulation of cell shape"/>
    <property type="evidence" value="ECO:0007669"/>
    <property type="project" value="UniProtKB-KW"/>
</dbReference>
<evidence type="ECO:0000256" key="8">
    <source>
        <dbReference type="ARBA" id="ARBA00022801"/>
    </source>
</evidence>
<evidence type="ECO:0000256" key="2">
    <source>
        <dbReference type="ARBA" id="ARBA00004236"/>
    </source>
</evidence>
<dbReference type="GO" id="GO:0071972">
    <property type="term" value="F:peptidoglycan L,D-transpeptidase activity"/>
    <property type="evidence" value="ECO:0007669"/>
    <property type="project" value="TreeGrafter"/>
</dbReference>
<keyword evidence="12" id="KW-0472">Membrane</keyword>